<sequence length="331" mass="37203">MDVLILGGTKFVGRHLTEAALKRGHQVTLFHWGQTGVDLFPEVERIHGDRDGGLDILRGRRWDAVIDTCGYVPRLVRDAARLAADVADHYAFISTISVYASYLKEGQDESGPLGQLQTDTEEVNGDTYGPLKVRCEQEVALAMPGRNLIVRPGLIVGPHDPTDRFTYWPWRFDRGGTVLAPGRPDRPVQWIDVRDLAEWTLKMVENKHTGTFNAVTPPRTTMADLLHACADEAGNDTTITWVEDAFLMEQGVQPWTELPLWIPVDKNYENHQLKLTLSNKKAIAAGLSCRSVEETVRDTLAWIRKPSADHEWKAGMAAEKEQELLQQWSTK</sequence>
<proteinExistence type="predicted"/>
<dbReference type="EMBL" id="PZZP01000001">
    <property type="protein sequence ID" value="PTM59641.1"/>
    <property type="molecule type" value="Genomic_DNA"/>
</dbReference>
<comment type="caution">
    <text evidence="1">The sequence shown here is derived from an EMBL/GenBank/DDBJ whole genome shotgun (WGS) entry which is preliminary data.</text>
</comment>
<dbReference type="Gene3D" id="3.40.50.720">
    <property type="entry name" value="NAD(P)-binding Rossmann-like Domain"/>
    <property type="match status" value="1"/>
</dbReference>
<evidence type="ECO:0000313" key="2">
    <source>
        <dbReference type="Proteomes" id="UP000241639"/>
    </source>
</evidence>
<dbReference type="InterPro" id="IPR036291">
    <property type="entry name" value="NAD(P)-bd_dom_sf"/>
</dbReference>
<dbReference type="InterPro" id="IPR050177">
    <property type="entry name" value="Lipid_A_modif_metabolic_enz"/>
</dbReference>
<gene>
    <name evidence="1" type="ORF">C8J48_2270</name>
</gene>
<dbReference type="PANTHER" id="PTHR43245">
    <property type="entry name" value="BIFUNCTIONAL POLYMYXIN RESISTANCE PROTEIN ARNA"/>
    <property type="match status" value="1"/>
</dbReference>
<evidence type="ECO:0000313" key="1">
    <source>
        <dbReference type="EMBL" id="PTM59641.1"/>
    </source>
</evidence>
<accession>A0A2T4ZCM8</accession>
<dbReference type="AlphaFoldDB" id="A0A2T4ZCM8"/>
<dbReference type="SUPFAM" id="SSF51735">
    <property type="entry name" value="NAD(P)-binding Rossmann-fold domains"/>
    <property type="match status" value="1"/>
</dbReference>
<dbReference type="OrthoDB" id="9809586at2"/>
<organism evidence="1 2">
    <name type="scientific">Desmospora activa DSM 45169</name>
    <dbReference type="NCBI Taxonomy" id="1121389"/>
    <lineage>
        <taxon>Bacteria</taxon>
        <taxon>Bacillati</taxon>
        <taxon>Bacillota</taxon>
        <taxon>Bacilli</taxon>
        <taxon>Bacillales</taxon>
        <taxon>Thermoactinomycetaceae</taxon>
        <taxon>Desmospora</taxon>
    </lineage>
</organism>
<protein>
    <submittedName>
        <fullName evidence="1">2'-hydroxyisoflavone reductase</fullName>
    </submittedName>
</protein>
<keyword evidence="2" id="KW-1185">Reference proteome</keyword>
<dbReference type="Proteomes" id="UP000241639">
    <property type="component" value="Unassembled WGS sequence"/>
</dbReference>
<dbReference type="PANTHER" id="PTHR43245:SF13">
    <property type="entry name" value="UDP-D-APIOSE_UDP-D-XYLOSE SYNTHASE 2"/>
    <property type="match status" value="1"/>
</dbReference>
<name>A0A2T4ZCM8_9BACL</name>
<reference evidence="1 2" key="1">
    <citation type="submission" date="2018-04" db="EMBL/GenBank/DDBJ databases">
        <title>Genomic Encyclopedia of Archaeal and Bacterial Type Strains, Phase II (KMG-II): from individual species to whole genera.</title>
        <authorList>
            <person name="Goeker M."/>
        </authorList>
    </citation>
    <scope>NUCLEOTIDE SEQUENCE [LARGE SCALE GENOMIC DNA]</scope>
    <source>
        <strain evidence="1 2">DSM 45169</strain>
    </source>
</reference>